<dbReference type="Gene3D" id="1.10.8.720">
    <property type="entry name" value="Region D6 of dynein motor"/>
    <property type="match status" value="1"/>
</dbReference>
<name>A0AAD8YJH1_9STRA</name>
<evidence type="ECO:0000259" key="2">
    <source>
        <dbReference type="Pfam" id="PF18198"/>
    </source>
</evidence>
<dbReference type="PANTHER" id="PTHR46532">
    <property type="entry name" value="MALE FERTILITY FACTOR KL5"/>
    <property type="match status" value="1"/>
</dbReference>
<reference evidence="4" key="1">
    <citation type="submission" date="2023-06" db="EMBL/GenBank/DDBJ databases">
        <title>Survivors Of The Sea: Transcriptome response of Skeletonema marinoi to long-term dormancy.</title>
        <authorList>
            <person name="Pinder M.I.M."/>
            <person name="Kourtchenko O."/>
            <person name="Robertson E.K."/>
            <person name="Larsson T."/>
            <person name="Maumus F."/>
            <person name="Osuna-Cruz C.M."/>
            <person name="Vancaester E."/>
            <person name="Stenow R."/>
            <person name="Vandepoele K."/>
            <person name="Ploug H."/>
            <person name="Bruchert V."/>
            <person name="Godhe A."/>
            <person name="Topel M."/>
        </authorList>
    </citation>
    <scope>NUCLEOTIDE SEQUENCE</scope>
    <source>
        <strain evidence="4">R05AC</strain>
    </source>
</reference>
<dbReference type="Pfam" id="PF18198">
    <property type="entry name" value="AAA_lid_11"/>
    <property type="match status" value="1"/>
</dbReference>
<dbReference type="InterPro" id="IPR041228">
    <property type="entry name" value="Dynein_C"/>
</dbReference>
<dbReference type="InterPro" id="IPR042219">
    <property type="entry name" value="AAA_lid_11_sf"/>
</dbReference>
<dbReference type="GO" id="GO:0008569">
    <property type="term" value="F:minus-end-directed microtubule motor activity"/>
    <property type="evidence" value="ECO:0007669"/>
    <property type="project" value="InterPro"/>
</dbReference>
<evidence type="ECO:0000313" key="5">
    <source>
        <dbReference type="Proteomes" id="UP001224775"/>
    </source>
</evidence>
<dbReference type="InterPro" id="IPR026983">
    <property type="entry name" value="DHC"/>
</dbReference>
<sequence length="646" mass="72748">MLVVRCLRPDRMASALTNFIRNTLPDGRSYIECDSTLNSLEILDSCLADSTPTTPIYFFLSPGANVVADLDKKAAENGFQKGVSYHNVSMGQGQDVIAMSCLETAHRNGHWVILNNVHLMPKWLVELEKKLDEYAAEGSHEKFRVFLTSDPSNTIPIGILNRCIKLTNEPPAGLKANLKRAWCFFPKDYIEEADSKTKSILFGLCHFHSVIMERKQFGPMGYNMKYPFSIGDLRDSATCLQNYMDNSTGGKIPWQDLKYIFGEIMYGGHIVNDFDRLVANEYLNFYMKDELLDETEMYPFAEDEKGVSFMSPTPTSFDKYIDHIDKNMAGDTPIAFGLHPNAEIDFRTQQSNSLFKTLIALAPQEVSSEEGAATPEQVAKATASEILDKFGDKHFDVEELVRSLEEGPGPYQNVFIQEMEVMNVLLSEIKRSIKELELGFLGELTMSESMEALMIALYMDQVPDAWAKKAWPSMLPLSGWIKNFSDRLFQIEEWLLNPEEIPKVTWISGLVNPTSFLTAICQVTAQKNQWELDRLVTFTRVTKFMSPDEVDAKPRDGAYITGLKLEGASWEDGSLQKSKPKEMYCEMPIIHVKAVTKEKANVGGMYGCPVYMTGARGKDYYWTAQLKTASPPARWTLAGVALLGET</sequence>
<dbReference type="InterPro" id="IPR027417">
    <property type="entry name" value="P-loop_NTPase"/>
</dbReference>
<feature type="domain" description="Dynein heavy chain C-terminal" evidence="3">
    <location>
        <begin position="348"/>
        <end position="643"/>
    </location>
</feature>
<proteinExistence type="predicted"/>
<protein>
    <submittedName>
        <fullName evidence="4">Dynein heavy chain</fullName>
    </submittedName>
</protein>
<dbReference type="GO" id="GO:0045505">
    <property type="term" value="F:dynein intermediate chain binding"/>
    <property type="evidence" value="ECO:0007669"/>
    <property type="project" value="InterPro"/>
</dbReference>
<dbReference type="AlphaFoldDB" id="A0AAD8YJH1"/>
<dbReference type="InterPro" id="IPR004273">
    <property type="entry name" value="Dynein_heavy_D6_P-loop"/>
</dbReference>
<dbReference type="GO" id="GO:0007018">
    <property type="term" value="P:microtubule-based movement"/>
    <property type="evidence" value="ECO:0007669"/>
    <property type="project" value="InterPro"/>
</dbReference>
<accession>A0AAD8YJH1</accession>
<dbReference type="Pfam" id="PF03028">
    <property type="entry name" value="Dynein_heavy"/>
    <property type="match status" value="1"/>
</dbReference>
<keyword evidence="5" id="KW-1185">Reference proteome</keyword>
<evidence type="ECO:0000313" key="4">
    <source>
        <dbReference type="EMBL" id="KAK1747729.1"/>
    </source>
</evidence>
<dbReference type="Pfam" id="PF18199">
    <property type="entry name" value="Dynein_C"/>
    <property type="match status" value="1"/>
</dbReference>
<gene>
    <name evidence="4" type="ORF">QTG54_001692</name>
</gene>
<feature type="domain" description="Dynein heavy chain region D6 P-loop" evidence="1">
    <location>
        <begin position="52"/>
        <end position="167"/>
    </location>
</feature>
<dbReference type="FunFam" id="3.10.490.20:FF:000006">
    <property type="entry name" value="Dynein axonemal heavy chain 10"/>
    <property type="match status" value="1"/>
</dbReference>
<evidence type="ECO:0000259" key="3">
    <source>
        <dbReference type="Pfam" id="PF18199"/>
    </source>
</evidence>
<dbReference type="FunFam" id="3.40.50.300:FF:000153">
    <property type="entry name" value="Dynein axonemal heavy chain 1"/>
    <property type="match status" value="1"/>
</dbReference>
<evidence type="ECO:0000259" key="1">
    <source>
        <dbReference type="Pfam" id="PF03028"/>
    </source>
</evidence>
<feature type="domain" description="Dynein heavy chain AAA lid" evidence="2">
    <location>
        <begin position="198"/>
        <end position="342"/>
    </location>
</feature>
<dbReference type="Gene3D" id="3.10.490.20">
    <property type="match status" value="1"/>
</dbReference>
<comment type="caution">
    <text evidence="4">The sequence shown here is derived from an EMBL/GenBank/DDBJ whole genome shotgun (WGS) entry which is preliminary data.</text>
</comment>
<dbReference type="InterPro" id="IPR041658">
    <property type="entry name" value="AAA_lid_11"/>
</dbReference>
<dbReference type="EMBL" id="JATAAI010000002">
    <property type="protein sequence ID" value="KAK1747729.1"/>
    <property type="molecule type" value="Genomic_DNA"/>
</dbReference>
<dbReference type="GO" id="GO:0051959">
    <property type="term" value="F:dynein light intermediate chain binding"/>
    <property type="evidence" value="ECO:0007669"/>
    <property type="project" value="InterPro"/>
</dbReference>
<organism evidence="4 5">
    <name type="scientific">Skeletonema marinoi</name>
    <dbReference type="NCBI Taxonomy" id="267567"/>
    <lineage>
        <taxon>Eukaryota</taxon>
        <taxon>Sar</taxon>
        <taxon>Stramenopiles</taxon>
        <taxon>Ochrophyta</taxon>
        <taxon>Bacillariophyta</taxon>
        <taxon>Coscinodiscophyceae</taxon>
        <taxon>Thalassiosirophycidae</taxon>
        <taxon>Thalassiosirales</taxon>
        <taxon>Skeletonemataceae</taxon>
        <taxon>Skeletonema</taxon>
        <taxon>Skeletonema marinoi-dohrnii complex</taxon>
    </lineage>
</organism>
<dbReference type="PANTHER" id="PTHR46532:SF11">
    <property type="entry name" value="DYNEIN AXONEMAL HEAVY CHAIN 12"/>
    <property type="match status" value="1"/>
</dbReference>
<dbReference type="Proteomes" id="UP001224775">
    <property type="component" value="Unassembled WGS sequence"/>
</dbReference>
<dbReference type="GO" id="GO:0005858">
    <property type="term" value="C:axonemal dynein complex"/>
    <property type="evidence" value="ECO:0007669"/>
    <property type="project" value="TreeGrafter"/>
</dbReference>
<dbReference type="Gene3D" id="3.40.50.300">
    <property type="entry name" value="P-loop containing nucleotide triphosphate hydrolases"/>
    <property type="match status" value="1"/>
</dbReference>
<dbReference type="InterPro" id="IPR043160">
    <property type="entry name" value="Dynein_C_barrel"/>
</dbReference>
<dbReference type="Gene3D" id="1.20.1270.280">
    <property type="match status" value="1"/>
</dbReference>